<proteinExistence type="predicted"/>
<feature type="region of interest" description="Disordered" evidence="1">
    <location>
        <begin position="1"/>
        <end position="71"/>
    </location>
</feature>
<feature type="compositionally biased region" description="Low complexity" evidence="1">
    <location>
        <begin position="367"/>
        <end position="392"/>
    </location>
</feature>
<feature type="region of interest" description="Disordered" evidence="1">
    <location>
        <begin position="279"/>
        <end position="398"/>
    </location>
</feature>
<evidence type="ECO:0000313" key="2">
    <source>
        <dbReference type="EMBL" id="KAK7062667.1"/>
    </source>
</evidence>
<feature type="region of interest" description="Disordered" evidence="1">
    <location>
        <begin position="177"/>
        <end position="216"/>
    </location>
</feature>
<feature type="compositionally biased region" description="Polar residues" evidence="1">
    <location>
        <begin position="316"/>
        <end position="326"/>
    </location>
</feature>
<feature type="region of interest" description="Disordered" evidence="1">
    <location>
        <begin position="536"/>
        <end position="588"/>
    </location>
</feature>
<keyword evidence="3" id="KW-1185">Reference proteome</keyword>
<dbReference type="AlphaFoldDB" id="A0AAW0EEC1"/>
<evidence type="ECO:0000256" key="1">
    <source>
        <dbReference type="SAM" id="MobiDB-lite"/>
    </source>
</evidence>
<feature type="compositionally biased region" description="Polar residues" evidence="1">
    <location>
        <begin position="299"/>
        <end position="309"/>
    </location>
</feature>
<evidence type="ECO:0000313" key="3">
    <source>
        <dbReference type="Proteomes" id="UP001383192"/>
    </source>
</evidence>
<feature type="compositionally biased region" description="Basic and acidic residues" evidence="1">
    <location>
        <begin position="59"/>
        <end position="70"/>
    </location>
</feature>
<name>A0AAW0EEC1_9AGAR</name>
<dbReference type="EMBL" id="JAYKXP010000001">
    <property type="protein sequence ID" value="KAK7062667.1"/>
    <property type="molecule type" value="Genomic_DNA"/>
</dbReference>
<comment type="caution">
    <text evidence="2">The sequence shown here is derived from an EMBL/GenBank/DDBJ whole genome shotgun (WGS) entry which is preliminary data.</text>
</comment>
<organism evidence="2 3">
    <name type="scientific">Paramarasmius palmivorus</name>
    <dbReference type="NCBI Taxonomy" id="297713"/>
    <lineage>
        <taxon>Eukaryota</taxon>
        <taxon>Fungi</taxon>
        <taxon>Dikarya</taxon>
        <taxon>Basidiomycota</taxon>
        <taxon>Agaricomycotina</taxon>
        <taxon>Agaricomycetes</taxon>
        <taxon>Agaricomycetidae</taxon>
        <taxon>Agaricales</taxon>
        <taxon>Marasmiineae</taxon>
        <taxon>Marasmiaceae</taxon>
        <taxon>Paramarasmius</taxon>
    </lineage>
</organism>
<feature type="compositionally biased region" description="Polar residues" evidence="1">
    <location>
        <begin position="348"/>
        <end position="366"/>
    </location>
</feature>
<protein>
    <submittedName>
        <fullName evidence="2">Uncharacterized protein</fullName>
    </submittedName>
</protein>
<sequence length="617" mass="66999">MPATSGSKSPRSRSRTRSKRDSTSSTSSTSANPFRQPLEANGLSNSRGHRESSSGLHTTLHEFQGRRESYAEIQYDPNPFSCTPEVVVPASQSAEGSVVWNGLMTQLPASLSSLKAESESSLKRSNVLATTYHPDKTPERATTIRTMAASASTSHPFHTYPPLFQLLHGLPRTGLEKKAGASKRITRANSTRQKRAPIAPYPPKKPVSKKGKEREIPEDLFVTELYGAAAEQNLGMEVDEDQSSMDIDCDPLLNQAQLSHPIHGIRLPEFPLREASSSKLLPFSPAGPPHPHTSRRNDTQLPRSLSSQYAHRDADTQPSSTSNGRSFSRHKSDRDEFIRMGLSGEIPATQSTSLHKPKSTSSMTPDSGTNSSRSSFSRSHSENSSFTSHASSKNSSFKPIASGLREPVMVDSTQSSVEVDSLYGTPLPKMTSYKPTKGQPKAVAPPDPSPFYVPGLKEDNIDKAEAKSTKTGLFQAKSADVIHSTPAKTPVLGMMRPHNLAGITRSKTLPQEQQKFRPPLKPGAFAAREDAIKQGLARASSSKGLTKEERKKSVKEERVCEKRATTPTATGTADVDGPDIHDGAADSSYFDDVSMDSEMGRSWIVSKGGLPKVRNEL</sequence>
<gene>
    <name evidence="2" type="ORF">VNI00_000155</name>
</gene>
<feature type="compositionally biased region" description="Basic and acidic residues" evidence="1">
    <location>
        <begin position="545"/>
        <end position="564"/>
    </location>
</feature>
<dbReference type="Proteomes" id="UP001383192">
    <property type="component" value="Unassembled WGS sequence"/>
</dbReference>
<accession>A0AAW0EEC1</accession>
<reference evidence="2 3" key="1">
    <citation type="submission" date="2024-01" db="EMBL/GenBank/DDBJ databases">
        <title>A draft genome for a cacao thread blight-causing isolate of Paramarasmius palmivorus.</title>
        <authorList>
            <person name="Baruah I.K."/>
            <person name="Bukari Y."/>
            <person name="Amoako-Attah I."/>
            <person name="Meinhardt L.W."/>
            <person name="Bailey B.A."/>
            <person name="Cohen S.P."/>
        </authorList>
    </citation>
    <scope>NUCLEOTIDE SEQUENCE [LARGE SCALE GENOMIC DNA]</scope>
    <source>
        <strain evidence="2 3">GH-12</strain>
    </source>
</reference>